<dbReference type="GO" id="GO:0016567">
    <property type="term" value="P:protein ubiquitination"/>
    <property type="evidence" value="ECO:0000318"/>
    <property type="project" value="GO_Central"/>
</dbReference>
<dbReference type="eggNOG" id="KOG0800">
    <property type="taxonomic scope" value="Eukaryota"/>
</dbReference>
<sequence length="337" mass="37945">MPMNHGHSQQSTRWYKLCFIPTSGDSSDDSDTESVIISPSTQAQTSTWQQPSPPRPPLSPRNLEPEIGWLCPPPPPPLPFFTPSRLSVRSVPPLQFQPVNSEPRINQRSSQPSLLPSQPPNPEPRINWSSLPPPPPPPFFPPPSSLLPLESPASNHESIINLQNSQPLPPPPPPLPTLDPWDFFNTFPSLTTHGRPDDDDHSQFLRNHIVKISKLHLKDDVSHCPICMEEFKLGDQACQLPCKHTYKFECILRWLNTSKTCPVCRLQLDRFEGQCRPYSILDDEESLDLEPQSPPQVTDSLQNLFQSSLDSQVIEDDAGENSDEAEYDSACDELGWY</sequence>
<evidence type="ECO:0000313" key="12">
    <source>
        <dbReference type="Proteomes" id="UP000002051"/>
    </source>
</evidence>
<dbReference type="GO" id="GO:0061630">
    <property type="term" value="F:ubiquitin protein ligase activity"/>
    <property type="evidence" value="ECO:0000318"/>
    <property type="project" value="GO_Central"/>
</dbReference>
<evidence type="ECO:0000256" key="1">
    <source>
        <dbReference type="ARBA" id="ARBA00000900"/>
    </source>
</evidence>
<dbReference type="EMBL" id="CM001221">
    <property type="protein sequence ID" value="AES97702.1"/>
    <property type="molecule type" value="Genomic_DNA"/>
</dbReference>
<proteinExistence type="predicted"/>
<dbReference type="EMBL" id="PSQE01000005">
    <property type="protein sequence ID" value="RHN55956.1"/>
    <property type="molecule type" value="Genomic_DNA"/>
</dbReference>
<dbReference type="Proteomes" id="UP000265566">
    <property type="component" value="Chromosome 5"/>
</dbReference>
<feature type="compositionally biased region" description="Low complexity" evidence="7">
    <location>
        <begin position="38"/>
        <end position="50"/>
    </location>
</feature>
<dbReference type="Pfam" id="PF13639">
    <property type="entry name" value="zf-RING_2"/>
    <property type="match status" value="1"/>
</dbReference>
<reference evidence="10" key="4">
    <citation type="journal article" date="2018" name="Nat. Plants">
        <title>Whole-genome landscape of Medicago truncatula symbiotic genes.</title>
        <authorList>
            <person name="Pecrix Y."/>
            <person name="Gamas P."/>
            <person name="Carrere S."/>
        </authorList>
    </citation>
    <scope>NUCLEOTIDE SEQUENCE</scope>
    <source>
        <tissue evidence="10">Leaves</tissue>
    </source>
</reference>
<keyword evidence="3" id="KW-0479">Metal-binding</keyword>
<keyword evidence="5" id="KW-0862">Zinc</keyword>
<evidence type="ECO:0000256" key="7">
    <source>
        <dbReference type="SAM" id="MobiDB-lite"/>
    </source>
</evidence>
<dbReference type="PaxDb" id="3880-AES97702"/>
<dbReference type="HOGENOM" id="CLU_673377_0_0_1"/>
<evidence type="ECO:0000313" key="10">
    <source>
        <dbReference type="EMBL" id="RHN55956.1"/>
    </source>
</evidence>
<feature type="domain" description="RING-type" evidence="8">
    <location>
        <begin position="224"/>
        <end position="265"/>
    </location>
</feature>
<comment type="catalytic activity">
    <reaction evidence="1">
        <text>S-ubiquitinyl-[E2 ubiquitin-conjugating enzyme]-L-cysteine + [acceptor protein]-L-lysine = [E2 ubiquitin-conjugating enzyme]-L-cysteine + N(6)-ubiquitinyl-[acceptor protein]-L-lysine.</text>
        <dbReference type="EC" id="2.3.2.27"/>
    </reaction>
</comment>
<dbReference type="InterPro" id="IPR001841">
    <property type="entry name" value="Znf_RING"/>
</dbReference>
<evidence type="ECO:0000256" key="5">
    <source>
        <dbReference type="ARBA" id="ARBA00022833"/>
    </source>
</evidence>
<evidence type="ECO:0000256" key="3">
    <source>
        <dbReference type="ARBA" id="ARBA00022723"/>
    </source>
</evidence>
<evidence type="ECO:0000256" key="2">
    <source>
        <dbReference type="ARBA" id="ARBA00012483"/>
    </source>
</evidence>
<evidence type="ECO:0000313" key="11">
    <source>
        <dbReference type="EnsemblPlants" id="AES97702"/>
    </source>
</evidence>
<dbReference type="SUPFAM" id="SSF57850">
    <property type="entry name" value="RING/U-box"/>
    <property type="match status" value="1"/>
</dbReference>
<evidence type="ECO:0000259" key="8">
    <source>
        <dbReference type="PROSITE" id="PS50089"/>
    </source>
</evidence>
<dbReference type="CDD" id="cd16454">
    <property type="entry name" value="RING-H2_PA-TM-RING"/>
    <property type="match status" value="1"/>
</dbReference>
<keyword evidence="4 6" id="KW-0863">Zinc-finger</keyword>
<organism evidence="9 12">
    <name type="scientific">Medicago truncatula</name>
    <name type="common">Barrel medic</name>
    <name type="synonym">Medicago tribuloides</name>
    <dbReference type="NCBI Taxonomy" id="3880"/>
    <lineage>
        <taxon>Eukaryota</taxon>
        <taxon>Viridiplantae</taxon>
        <taxon>Streptophyta</taxon>
        <taxon>Embryophyta</taxon>
        <taxon>Tracheophyta</taxon>
        <taxon>Spermatophyta</taxon>
        <taxon>Magnoliopsida</taxon>
        <taxon>eudicotyledons</taxon>
        <taxon>Gunneridae</taxon>
        <taxon>Pentapetalae</taxon>
        <taxon>rosids</taxon>
        <taxon>fabids</taxon>
        <taxon>Fabales</taxon>
        <taxon>Fabaceae</taxon>
        <taxon>Papilionoideae</taxon>
        <taxon>50 kb inversion clade</taxon>
        <taxon>NPAAA clade</taxon>
        <taxon>Hologalegina</taxon>
        <taxon>IRL clade</taxon>
        <taxon>Trifolieae</taxon>
        <taxon>Medicago</taxon>
    </lineage>
</organism>
<dbReference type="EC" id="2.3.2.27" evidence="2"/>
<keyword evidence="12" id="KW-1185">Reference proteome</keyword>
<name>G7K8T3_MEDTR</name>
<evidence type="ECO:0000256" key="4">
    <source>
        <dbReference type="ARBA" id="ARBA00022771"/>
    </source>
</evidence>
<dbReference type="InterPro" id="IPR013083">
    <property type="entry name" value="Znf_RING/FYVE/PHD"/>
</dbReference>
<gene>
    <name evidence="11" type="primary">11425812</name>
    <name evidence="9" type="ordered locus">MTR_5g058530</name>
    <name evidence="10" type="ORF">MtrunA17_Chr5g0424081</name>
</gene>
<feature type="region of interest" description="Disordered" evidence="7">
    <location>
        <begin position="313"/>
        <end position="337"/>
    </location>
</feature>
<dbReference type="Gramene" id="rna31254">
    <property type="protein sequence ID" value="RHN55956.1"/>
    <property type="gene ID" value="gene31254"/>
</dbReference>
<accession>G7K8T3</accession>
<feature type="region of interest" description="Disordered" evidence="7">
    <location>
        <begin position="95"/>
        <end position="151"/>
    </location>
</feature>
<dbReference type="PANTHER" id="PTHR15710:SF196">
    <property type="entry name" value="F6A14.12 PROTEIN-RELATED"/>
    <property type="match status" value="1"/>
</dbReference>
<reference evidence="9 12" key="1">
    <citation type="journal article" date="2011" name="Nature">
        <title>The Medicago genome provides insight into the evolution of rhizobial symbioses.</title>
        <authorList>
            <person name="Young N.D."/>
            <person name="Debelle F."/>
            <person name="Oldroyd G.E."/>
            <person name="Geurts R."/>
            <person name="Cannon S.B."/>
            <person name="Udvardi M.K."/>
            <person name="Benedito V.A."/>
            <person name="Mayer K.F."/>
            <person name="Gouzy J."/>
            <person name="Schoof H."/>
            <person name="Van de Peer Y."/>
            <person name="Proost S."/>
            <person name="Cook D.R."/>
            <person name="Meyers B.C."/>
            <person name="Spannagl M."/>
            <person name="Cheung F."/>
            <person name="De Mita S."/>
            <person name="Krishnakumar V."/>
            <person name="Gundlach H."/>
            <person name="Zhou S."/>
            <person name="Mudge J."/>
            <person name="Bharti A.K."/>
            <person name="Murray J.D."/>
            <person name="Naoumkina M.A."/>
            <person name="Rosen B."/>
            <person name="Silverstein K.A."/>
            <person name="Tang H."/>
            <person name="Rombauts S."/>
            <person name="Zhao P.X."/>
            <person name="Zhou P."/>
            <person name="Barbe V."/>
            <person name="Bardou P."/>
            <person name="Bechner M."/>
            <person name="Bellec A."/>
            <person name="Berger A."/>
            <person name="Berges H."/>
            <person name="Bidwell S."/>
            <person name="Bisseling T."/>
            <person name="Choisne N."/>
            <person name="Couloux A."/>
            <person name="Denny R."/>
            <person name="Deshpande S."/>
            <person name="Dai X."/>
            <person name="Doyle J.J."/>
            <person name="Dudez A.M."/>
            <person name="Farmer A.D."/>
            <person name="Fouteau S."/>
            <person name="Franken C."/>
            <person name="Gibelin C."/>
            <person name="Gish J."/>
            <person name="Goldstein S."/>
            <person name="Gonzalez A.J."/>
            <person name="Green P.J."/>
            <person name="Hallab A."/>
            <person name="Hartog M."/>
            <person name="Hua A."/>
            <person name="Humphray S.J."/>
            <person name="Jeong D.H."/>
            <person name="Jing Y."/>
            <person name="Jocker A."/>
            <person name="Kenton S.M."/>
            <person name="Kim D.J."/>
            <person name="Klee K."/>
            <person name="Lai H."/>
            <person name="Lang C."/>
            <person name="Lin S."/>
            <person name="Macmil S.L."/>
            <person name="Magdelenat G."/>
            <person name="Matthews L."/>
            <person name="McCorrison J."/>
            <person name="Monaghan E.L."/>
            <person name="Mun J.H."/>
            <person name="Najar F.Z."/>
            <person name="Nicholson C."/>
            <person name="Noirot C."/>
            <person name="O'Bleness M."/>
            <person name="Paule C.R."/>
            <person name="Poulain J."/>
            <person name="Prion F."/>
            <person name="Qin B."/>
            <person name="Qu C."/>
            <person name="Retzel E.F."/>
            <person name="Riddle C."/>
            <person name="Sallet E."/>
            <person name="Samain S."/>
            <person name="Samson N."/>
            <person name="Sanders I."/>
            <person name="Saurat O."/>
            <person name="Scarpelli C."/>
            <person name="Schiex T."/>
            <person name="Segurens B."/>
            <person name="Severin A.J."/>
            <person name="Sherrier D.J."/>
            <person name="Shi R."/>
            <person name="Sims S."/>
            <person name="Singer S.R."/>
            <person name="Sinharoy S."/>
            <person name="Sterck L."/>
            <person name="Viollet A."/>
            <person name="Wang B.B."/>
            <person name="Wang K."/>
            <person name="Wang M."/>
            <person name="Wang X."/>
            <person name="Warfsmann J."/>
            <person name="Weissenbach J."/>
            <person name="White D.D."/>
            <person name="White J.D."/>
            <person name="Wiley G.B."/>
            <person name="Wincker P."/>
            <person name="Xing Y."/>
            <person name="Yang L."/>
            <person name="Yao Z."/>
            <person name="Ying F."/>
            <person name="Zhai J."/>
            <person name="Zhou L."/>
            <person name="Zuber A."/>
            <person name="Denarie J."/>
            <person name="Dixon R.A."/>
            <person name="May G.D."/>
            <person name="Schwartz D.C."/>
            <person name="Rogers J."/>
            <person name="Quetier F."/>
            <person name="Town C.D."/>
            <person name="Roe B.A."/>
        </authorList>
    </citation>
    <scope>NUCLEOTIDE SEQUENCE [LARGE SCALE GENOMIC DNA]</scope>
    <source>
        <strain evidence="9">A17</strain>
        <strain evidence="11 12">cv. Jemalong A17</strain>
    </source>
</reference>
<dbReference type="GO" id="GO:0005737">
    <property type="term" value="C:cytoplasm"/>
    <property type="evidence" value="ECO:0000318"/>
    <property type="project" value="GO_Central"/>
</dbReference>
<reference evidence="9 12" key="2">
    <citation type="journal article" date="2014" name="BMC Genomics">
        <title>An improved genome release (version Mt4.0) for the model legume Medicago truncatula.</title>
        <authorList>
            <person name="Tang H."/>
            <person name="Krishnakumar V."/>
            <person name="Bidwell S."/>
            <person name="Rosen B."/>
            <person name="Chan A."/>
            <person name="Zhou S."/>
            <person name="Gentzbittel L."/>
            <person name="Childs K.L."/>
            <person name="Yandell M."/>
            <person name="Gundlach H."/>
            <person name="Mayer K.F."/>
            <person name="Schwartz D.C."/>
            <person name="Town C.D."/>
        </authorList>
    </citation>
    <scope>GENOME REANNOTATION</scope>
    <source>
        <strain evidence="11 12">cv. Jemalong A17</strain>
    </source>
</reference>
<protein>
    <recommendedName>
        <fullName evidence="2">RING-type E3 ubiquitin transferase</fullName>
        <ecNumber evidence="2">2.3.2.27</ecNumber>
    </recommendedName>
</protein>
<dbReference type="PROSITE" id="PS50089">
    <property type="entry name" value="ZF_RING_2"/>
    <property type="match status" value="1"/>
</dbReference>
<reference evidence="11" key="3">
    <citation type="submission" date="2015-04" db="UniProtKB">
        <authorList>
            <consortium name="EnsemblPlants"/>
        </authorList>
    </citation>
    <scope>IDENTIFICATION</scope>
    <source>
        <strain evidence="11">cv. Jemalong A17</strain>
    </source>
</reference>
<dbReference type="SMART" id="SM00184">
    <property type="entry name" value="RING"/>
    <property type="match status" value="1"/>
</dbReference>
<dbReference type="OMA" id="RWYQLCF"/>
<dbReference type="Proteomes" id="UP000002051">
    <property type="component" value="Chromosome 5"/>
</dbReference>
<feature type="compositionally biased region" description="Acidic residues" evidence="7">
    <location>
        <begin position="313"/>
        <end position="331"/>
    </location>
</feature>
<evidence type="ECO:0000256" key="6">
    <source>
        <dbReference type="PROSITE-ProRule" id="PRU00175"/>
    </source>
</evidence>
<dbReference type="AlphaFoldDB" id="G7K8T3"/>
<feature type="compositionally biased region" description="Pro residues" evidence="7">
    <location>
        <begin position="131"/>
        <end position="145"/>
    </location>
</feature>
<feature type="compositionally biased region" description="Polar residues" evidence="7">
    <location>
        <begin position="97"/>
        <end position="108"/>
    </location>
</feature>
<evidence type="ECO:0000313" key="9">
    <source>
        <dbReference type="EMBL" id="AES97702.1"/>
    </source>
</evidence>
<dbReference type="Gene3D" id="3.30.40.10">
    <property type="entry name" value="Zinc/RING finger domain, C3HC4 (zinc finger)"/>
    <property type="match status" value="1"/>
</dbReference>
<feature type="region of interest" description="Disordered" evidence="7">
    <location>
        <begin position="20"/>
        <end position="74"/>
    </location>
</feature>
<dbReference type="EnsemblPlants" id="AES97702">
    <property type="protein sequence ID" value="AES97702"/>
    <property type="gene ID" value="MTR_5g058530"/>
</dbReference>
<dbReference type="GO" id="GO:0008270">
    <property type="term" value="F:zinc ion binding"/>
    <property type="evidence" value="ECO:0007669"/>
    <property type="project" value="UniProtKB-KW"/>
</dbReference>
<dbReference type="PANTHER" id="PTHR15710">
    <property type="entry name" value="E3 UBIQUITIN-PROTEIN LIGASE PRAJA"/>
    <property type="match status" value="1"/>
</dbReference>